<dbReference type="AlphaFoldDB" id="A0AAF0CN91"/>
<dbReference type="Proteomes" id="UP001218638">
    <property type="component" value="Chromosome"/>
</dbReference>
<evidence type="ECO:0000313" key="2">
    <source>
        <dbReference type="EMBL" id="WED64130.1"/>
    </source>
</evidence>
<proteinExistence type="predicted"/>
<dbReference type="KEGG" id="slom:PXH66_17470"/>
<organism evidence="2 3">
    <name type="scientific">Synoicihabitans lomoniglobus</name>
    <dbReference type="NCBI Taxonomy" id="2909285"/>
    <lineage>
        <taxon>Bacteria</taxon>
        <taxon>Pseudomonadati</taxon>
        <taxon>Verrucomicrobiota</taxon>
        <taxon>Opitutia</taxon>
        <taxon>Opitutales</taxon>
        <taxon>Opitutaceae</taxon>
        <taxon>Synoicihabitans</taxon>
    </lineage>
</organism>
<dbReference type="InterPro" id="IPR053864">
    <property type="entry name" value="DUF6933"/>
</dbReference>
<feature type="domain" description="DUF6933" evidence="1">
    <location>
        <begin position="3"/>
        <end position="154"/>
    </location>
</feature>
<name>A0AAF0CN91_9BACT</name>
<dbReference type="Pfam" id="PF22016">
    <property type="entry name" value="DUF6933"/>
    <property type="match status" value="1"/>
</dbReference>
<dbReference type="RefSeq" id="WP_330928035.1">
    <property type="nucleotide sequence ID" value="NZ_CP119075.1"/>
</dbReference>
<reference evidence="2" key="1">
    <citation type="submission" date="2023-03" db="EMBL/GenBank/DDBJ databases">
        <title>Lomoglobus Profundus gen. nov., sp. nov., a novel member of the phylum Verrucomicrobia, isolated from deep-marine sediment of South China Sea.</title>
        <authorList>
            <person name="Ahmad T."/>
            <person name="Ishaq S.E."/>
            <person name="Wang F."/>
        </authorList>
    </citation>
    <scope>NUCLEOTIDE SEQUENCE</scope>
    <source>
        <strain evidence="2">LMO-M01</strain>
    </source>
</reference>
<sequence length="160" mass="17588">MIIIRPTLKLAAKLKLTPLEEHPPTAGSWCDWCVRSFMAGRKSHLIFSHTESLYSIVVPQRGVTNAKGLRRAFATGIHQHLDLPAAAQHHVSALLVALTDCHFARGHDRAVLGSINDLAWIAENHLLAGDSLTHTNQRLNEAPMSLLGMDSPKEALIRLV</sequence>
<keyword evidence="3" id="KW-1185">Reference proteome</keyword>
<gene>
    <name evidence="2" type="ORF">PXH66_17470</name>
</gene>
<evidence type="ECO:0000313" key="3">
    <source>
        <dbReference type="Proteomes" id="UP001218638"/>
    </source>
</evidence>
<protein>
    <recommendedName>
        <fullName evidence="1">DUF6933 domain-containing protein</fullName>
    </recommendedName>
</protein>
<evidence type="ECO:0000259" key="1">
    <source>
        <dbReference type="Pfam" id="PF22016"/>
    </source>
</evidence>
<accession>A0AAF0CN91</accession>
<dbReference type="EMBL" id="CP119075">
    <property type="protein sequence ID" value="WED64130.1"/>
    <property type="molecule type" value="Genomic_DNA"/>
</dbReference>